<name>A0A0G0QML8_9BACT</name>
<dbReference type="PATRIC" id="fig|1618431.3.peg.965"/>
<evidence type="ECO:0000256" key="4">
    <source>
        <dbReference type="HAMAP-Rule" id="MF_00168"/>
    </source>
</evidence>
<comment type="function">
    <text evidence="4">Catalyzes the base-exchange of a guanine (G) residue with the queuine precursor 7-aminomethyl-7-deazaguanine (PreQ1) at position 34 (anticodon wobble position) in tRNAs with GU(N) anticodons (tRNA-Asp, -Asn, -His and -Tyr). Catalysis occurs through a double-displacement mechanism. The nucleophile active site attacks the C1' of nucleotide 34 to detach the guanine base from the RNA, forming a covalent enzyme-RNA intermediate. The proton acceptor active site deprotonates the incoming PreQ1, allowing a nucleophilic attack on the C1' of the ribose to form the product. After dissociation, two additional enzymatic reactions on the tRNA convert PreQ1 to queuine (Q), resulting in the hypermodified nucleoside queuosine (7-(((4,5-cis-dihydroxy-2-cyclopenten-1-yl)amino)methyl)-7-deazaguanosine).</text>
</comment>
<dbReference type="EMBL" id="LBYB01000008">
    <property type="protein sequence ID" value="KKR41644.1"/>
    <property type="molecule type" value="Genomic_DNA"/>
</dbReference>
<feature type="binding site" evidence="4">
    <location>
        <position position="173"/>
    </location>
    <ligand>
        <name>substrate</name>
    </ligand>
</feature>
<dbReference type="Proteomes" id="UP000034881">
    <property type="component" value="Unassembled WGS sequence"/>
</dbReference>
<evidence type="ECO:0000313" key="6">
    <source>
        <dbReference type="EMBL" id="KKR41644.1"/>
    </source>
</evidence>
<feature type="domain" description="tRNA-guanine(15) transglycosylase-like" evidence="5">
    <location>
        <begin position="13"/>
        <end position="401"/>
    </location>
</feature>
<accession>A0A0G0QML8</accession>
<dbReference type="InterPro" id="IPR004803">
    <property type="entry name" value="TGT"/>
</dbReference>
<comment type="subunit">
    <text evidence="4">Homodimer. Within each dimer, one monomer is responsible for RNA recognition and catalysis, while the other monomer binds to the replacement base PreQ1.</text>
</comment>
<dbReference type="Pfam" id="PF01702">
    <property type="entry name" value="TGT"/>
    <property type="match status" value="1"/>
</dbReference>
<feature type="binding site" evidence="4">
    <location>
        <position position="343"/>
    </location>
    <ligand>
        <name>Zn(2+)</name>
        <dbReference type="ChEBI" id="CHEBI:29105"/>
    </ligand>
</feature>
<dbReference type="GO" id="GO:0008479">
    <property type="term" value="F:tRNA-guanosine(34) queuine transglycosylase activity"/>
    <property type="evidence" value="ECO:0007669"/>
    <property type="project" value="UniProtKB-UniRule"/>
</dbReference>
<keyword evidence="2 4" id="KW-0808">Transferase</keyword>
<comment type="caution">
    <text evidence="6">The sequence shown here is derived from an EMBL/GenBank/DDBJ whole genome shotgun (WGS) entry which is preliminary data.</text>
</comment>
<feature type="binding site" evidence="4">
    <location>
        <position position="346"/>
    </location>
    <ligand>
        <name>Zn(2+)</name>
        <dbReference type="ChEBI" id="CHEBI:29105"/>
    </ligand>
</feature>
<feature type="region of interest" description="RNA binding" evidence="4">
    <location>
        <begin position="275"/>
        <end position="281"/>
    </location>
</feature>
<reference evidence="6 7" key="1">
    <citation type="journal article" date="2015" name="Nature">
        <title>rRNA introns, odd ribosomes, and small enigmatic genomes across a large radiation of phyla.</title>
        <authorList>
            <person name="Brown C.T."/>
            <person name="Hug L.A."/>
            <person name="Thomas B.C."/>
            <person name="Sharon I."/>
            <person name="Castelle C.J."/>
            <person name="Singh A."/>
            <person name="Wilkins M.J."/>
            <person name="Williams K.H."/>
            <person name="Banfield J.F."/>
        </authorList>
    </citation>
    <scope>NUCLEOTIDE SEQUENCE [LARGE SCALE GENOMIC DNA]</scope>
</reference>
<comment type="caution">
    <text evidence="4">Lacks conserved residue(s) required for the propagation of feature annotation.</text>
</comment>
<feature type="active site" description="Proton acceptor" evidence="4">
    <location>
        <position position="91"/>
    </location>
</feature>
<keyword evidence="3 4" id="KW-0819">tRNA processing</keyword>
<keyword evidence="4" id="KW-0479">Metal-binding</keyword>
<feature type="binding site" evidence="4">
    <location>
        <position position="246"/>
    </location>
    <ligand>
        <name>substrate</name>
    </ligand>
</feature>
<keyword evidence="4" id="KW-0671">Queuosine biosynthesis</keyword>
<evidence type="ECO:0000256" key="3">
    <source>
        <dbReference type="ARBA" id="ARBA00022694"/>
    </source>
</evidence>
<keyword evidence="4" id="KW-0862">Zinc</keyword>
<comment type="similarity">
    <text evidence="4">Belongs to the queuine tRNA-ribosyltransferase family.</text>
</comment>
<dbReference type="EC" id="2.4.2.29" evidence="4"/>
<feature type="binding site" evidence="4">
    <location>
        <position position="372"/>
    </location>
    <ligand>
        <name>Zn(2+)</name>
        <dbReference type="ChEBI" id="CHEBI:29105"/>
    </ligand>
</feature>
<dbReference type="SUPFAM" id="SSF51713">
    <property type="entry name" value="tRNA-guanine transglycosylase"/>
    <property type="match status" value="1"/>
</dbReference>
<keyword evidence="1 4" id="KW-0328">Glycosyltransferase</keyword>
<feature type="binding site" evidence="4">
    <location>
        <begin position="91"/>
        <end position="95"/>
    </location>
    <ligand>
        <name>substrate</name>
    </ligand>
</feature>
<evidence type="ECO:0000256" key="2">
    <source>
        <dbReference type="ARBA" id="ARBA00022679"/>
    </source>
</evidence>
<evidence type="ECO:0000256" key="1">
    <source>
        <dbReference type="ARBA" id="ARBA00022676"/>
    </source>
</evidence>
<evidence type="ECO:0000259" key="5">
    <source>
        <dbReference type="Pfam" id="PF01702"/>
    </source>
</evidence>
<comment type="pathway">
    <text evidence="4">tRNA modification; tRNA-queuosine biosynthesis.</text>
</comment>
<feature type="binding site" evidence="4">
    <location>
        <position position="341"/>
    </location>
    <ligand>
        <name>Zn(2+)</name>
        <dbReference type="ChEBI" id="CHEBI:29105"/>
    </ligand>
</feature>
<protein>
    <recommendedName>
        <fullName evidence="4">Queuine tRNA-ribosyltransferase</fullName>
        <ecNumber evidence="4">2.4.2.29</ecNumber>
    </recommendedName>
    <alternativeName>
        <fullName evidence="4">Guanine insertion enzyme</fullName>
    </alternativeName>
    <alternativeName>
        <fullName evidence="4">tRNA-guanine transglycosylase</fullName>
    </alternativeName>
</protein>
<dbReference type="InterPro" id="IPR050076">
    <property type="entry name" value="ArchSynthase1/Queuine_TRR"/>
</dbReference>
<feature type="region of interest" description="RNA binding; important for wobble base 34 recognition" evidence="4">
    <location>
        <begin position="299"/>
        <end position="303"/>
    </location>
</feature>
<dbReference type="GO" id="GO:0005829">
    <property type="term" value="C:cytosol"/>
    <property type="evidence" value="ECO:0007669"/>
    <property type="project" value="TreeGrafter"/>
</dbReference>
<dbReference type="NCBIfam" id="TIGR00430">
    <property type="entry name" value="Q_tRNA_tgt"/>
    <property type="match status" value="1"/>
</dbReference>
<feature type="active site" description="Nucleophile" evidence="4">
    <location>
        <position position="294"/>
    </location>
</feature>
<gene>
    <name evidence="4" type="primary">tgt</name>
    <name evidence="6" type="ORF">UT77_C0008G0016</name>
</gene>
<dbReference type="PANTHER" id="PTHR46499:SF1">
    <property type="entry name" value="QUEUINE TRNA-RIBOSYLTRANSFERASE"/>
    <property type="match status" value="1"/>
</dbReference>
<dbReference type="PANTHER" id="PTHR46499">
    <property type="entry name" value="QUEUINE TRNA-RIBOSYLTRANSFERASE"/>
    <property type="match status" value="1"/>
</dbReference>
<organism evidence="6 7">
    <name type="scientific">Candidatus Daviesbacteria bacterium GW2011_GWC2_40_12</name>
    <dbReference type="NCBI Taxonomy" id="1618431"/>
    <lineage>
        <taxon>Bacteria</taxon>
        <taxon>Candidatus Daviesiibacteriota</taxon>
    </lineage>
</organism>
<evidence type="ECO:0000313" key="7">
    <source>
        <dbReference type="Proteomes" id="UP000034881"/>
    </source>
</evidence>
<dbReference type="NCBIfam" id="TIGR00449">
    <property type="entry name" value="tgt_general"/>
    <property type="match status" value="1"/>
</dbReference>
<sequence>MANKFKILHTGGRARAGRLETAHGVIETPNFNPVGTQGTVKALGPRELKEIGVQIILANTYHLMLRPGADLIEKFGGLHKFMNWDKPIMTDSGGFQVFSLGIALEHGSSKVLSRSKNQELRIKHEEGKPRLNKITEEGVTFQSHLDGSKHLLTPEKSIKIQTQLGADLIVAFDDHESSKHTHNQMLESIELTEKWGLRSIQKYQELCHSGKKPLLYGVVHGGTHKDLRVRSARFTDDNFEAISIGGIYGDHKQLCRIIEWVTGVVSDEKPRHLLGIGEVEDLFNGIELGIDFFDCVAPTRRARNGSLYISLKIGGRKENHFAMNIKSANNTTSKDPIDPDCRCYTCLNFTRAYLRHLYVANEILYHQLATYHNVYFITKLVEKIRESIKEANFKKLKEKYLGK</sequence>
<dbReference type="GO" id="GO:0046872">
    <property type="term" value="F:metal ion binding"/>
    <property type="evidence" value="ECO:0007669"/>
    <property type="project" value="UniProtKB-KW"/>
</dbReference>
<dbReference type="AlphaFoldDB" id="A0A0G0QML8"/>
<comment type="catalytic activity">
    <reaction evidence="4">
        <text>7-aminomethyl-7-carbaguanine + guanosine(34) in tRNA = 7-aminomethyl-7-carbaguanosine(34) in tRNA + guanine</text>
        <dbReference type="Rhea" id="RHEA:24104"/>
        <dbReference type="Rhea" id="RHEA-COMP:10341"/>
        <dbReference type="Rhea" id="RHEA-COMP:10342"/>
        <dbReference type="ChEBI" id="CHEBI:16235"/>
        <dbReference type="ChEBI" id="CHEBI:58703"/>
        <dbReference type="ChEBI" id="CHEBI:74269"/>
        <dbReference type="ChEBI" id="CHEBI:82833"/>
        <dbReference type="EC" id="2.4.2.29"/>
    </reaction>
</comment>
<dbReference type="GO" id="GO:0008616">
    <property type="term" value="P:tRNA queuosine(34) biosynthetic process"/>
    <property type="evidence" value="ECO:0007669"/>
    <property type="project" value="UniProtKB-UniRule"/>
</dbReference>
<dbReference type="InterPro" id="IPR002616">
    <property type="entry name" value="tRNA_ribo_trans-like"/>
</dbReference>
<proteinExistence type="inferred from homology"/>
<comment type="cofactor">
    <cofactor evidence="4">
        <name>Zn(2+)</name>
        <dbReference type="ChEBI" id="CHEBI:29105"/>
    </cofactor>
    <text evidence="4">Binds 1 zinc ion per subunit.</text>
</comment>
<dbReference type="UniPathway" id="UPA00392"/>
<dbReference type="InterPro" id="IPR036511">
    <property type="entry name" value="TGT-like_sf"/>
</dbReference>
<dbReference type="Gene3D" id="3.20.20.105">
    <property type="entry name" value="Queuine tRNA-ribosyltransferase-like"/>
    <property type="match status" value="1"/>
</dbReference>
<dbReference type="HAMAP" id="MF_00168">
    <property type="entry name" value="Q_tRNA_Tgt"/>
    <property type="match status" value="1"/>
</dbReference>